<dbReference type="EC" id="3.1.2.-" evidence="4"/>
<name>A0ABU0C753_9BRAD</name>
<accession>A0ABU0C753</accession>
<proteinExistence type="inferred from homology"/>
<organism evidence="4 5">
    <name type="scientific">Rhodopseudomonas julia</name>
    <dbReference type="NCBI Taxonomy" id="200617"/>
    <lineage>
        <taxon>Bacteria</taxon>
        <taxon>Pseudomonadati</taxon>
        <taxon>Pseudomonadota</taxon>
        <taxon>Alphaproteobacteria</taxon>
        <taxon>Hyphomicrobiales</taxon>
        <taxon>Nitrobacteraceae</taxon>
        <taxon>Rhodopseudomonas</taxon>
    </lineage>
</organism>
<dbReference type="Pfam" id="PF03061">
    <property type="entry name" value="4HBT"/>
    <property type="match status" value="1"/>
</dbReference>
<dbReference type="PANTHER" id="PTHR31793:SF37">
    <property type="entry name" value="ACYL-COA THIOESTER HYDROLASE YBGC"/>
    <property type="match status" value="1"/>
</dbReference>
<evidence type="ECO:0000256" key="1">
    <source>
        <dbReference type="ARBA" id="ARBA00005953"/>
    </source>
</evidence>
<dbReference type="InterPro" id="IPR006684">
    <property type="entry name" value="YbgC/YbaW"/>
</dbReference>
<dbReference type="PIRSF" id="PIRSF003230">
    <property type="entry name" value="YbgC"/>
    <property type="match status" value="1"/>
</dbReference>
<gene>
    <name evidence="4" type="ORF">J2R99_001926</name>
</gene>
<feature type="domain" description="Thioesterase" evidence="3">
    <location>
        <begin position="35"/>
        <end position="117"/>
    </location>
</feature>
<dbReference type="NCBIfam" id="TIGR00051">
    <property type="entry name" value="YbgC/FadM family acyl-CoA thioesterase"/>
    <property type="match status" value="1"/>
</dbReference>
<dbReference type="InterPro" id="IPR050563">
    <property type="entry name" value="4-hydroxybenzoyl-CoA_TE"/>
</dbReference>
<evidence type="ECO:0000313" key="5">
    <source>
        <dbReference type="Proteomes" id="UP001230253"/>
    </source>
</evidence>
<dbReference type="EMBL" id="JAUSUK010000002">
    <property type="protein sequence ID" value="MDQ0326057.1"/>
    <property type="molecule type" value="Genomic_DNA"/>
</dbReference>
<dbReference type="Gene3D" id="3.10.129.10">
    <property type="entry name" value="Hotdog Thioesterase"/>
    <property type="match status" value="1"/>
</dbReference>
<comment type="similarity">
    <text evidence="1">Belongs to the 4-hydroxybenzoyl-CoA thioesterase family.</text>
</comment>
<dbReference type="InterPro" id="IPR014166">
    <property type="entry name" value="Tol-Pal_acyl-CoA_thioesterase"/>
</dbReference>
<dbReference type="Proteomes" id="UP001230253">
    <property type="component" value="Unassembled WGS sequence"/>
</dbReference>
<keyword evidence="2 4" id="KW-0378">Hydrolase</keyword>
<sequence length="152" mass="16910">MTTTADAPAELSGRLTADGHILHQRVYFEDTDFSGLVYHARYLHFLERGRSDFLRLLGVHHRVLAEDGLAFAVRRMTIEFEKPARIDDIVTVLTRPEKVGGARVTLTQELRCGETLLVKAVVEAALLTTEGRPARLPGTVREALSASFRQSP</sequence>
<evidence type="ECO:0000313" key="4">
    <source>
        <dbReference type="EMBL" id="MDQ0326057.1"/>
    </source>
</evidence>
<dbReference type="RefSeq" id="WP_307154278.1">
    <property type="nucleotide sequence ID" value="NZ_JAUSUK010000002.1"/>
</dbReference>
<dbReference type="SUPFAM" id="SSF54637">
    <property type="entry name" value="Thioesterase/thiol ester dehydrase-isomerase"/>
    <property type="match status" value="1"/>
</dbReference>
<dbReference type="GO" id="GO:0016787">
    <property type="term" value="F:hydrolase activity"/>
    <property type="evidence" value="ECO:0007669"/>
    <property type="project" value="UniProtKB-KW"/>
</dbReference>
<keyword evidence="5" id="KW-1185">Reference proteome</keyword>
<reference evidence="4 5" key="1">
    <citation type="submission" date="2023-07" db="EMBL/GenBank/DDBJ databases">
        <title>Genomic Encyclopedia of Type Strains, Phase IV (KMG-IV): sequencing the most valuable type-strain genomes for metagenomic binning, comparative biology and taxonomic classification.</title>
        <authorList>
            <person name="Goeker M."/>
        </authorList>
    </citation>
    <scope>NUCLEOTIDE SEQUENCE [LARGE SCALE GENOMIC DNA]</scope>
    <source>
        <strain evidence="4 5">DSM 11549</strain>
    </source>
</reference>
<comment type="caution">
    <text evidence="4">The sequence shown here is derived from an EMBL/GenBank/DDBJ whole genome shotgun (WGS) entry which is preliminary data.</text>
</comment>
<dbReference type="InterPro" id="IPR006683">
    <property type="entry name" value="Thioestr_dom"/>
</dbReference>
<dbReference type="CDD" id="cd00586">
    <property type="entry name" value="4HBT"/>
    <property type="match status" value="1"/>
</dbReference>
<evidence type="ECO:0000256" key="2">
    <source>
        <dbReference type="ARBA" id="ARBA00022801"/>
    </source>
</evidence>
<evidence type="ECO:0000259" key="3">
    <source>
        <dbReference type="Pfam" id="PF03061"/>
    </source>
</evidence>
<dbReference type="PANTHER" id="PTHR31793">
    <property type="entry name" value="4-HYDROXYBENZOYL-COA THIOESTERASE FAMILY MEMBER"/>
    <property type="match status" value="1"/>
</dbReference>
<dbReference type="NCBIfam" id="TIGR02799">
    <property type="entry name" value="thio_ybgC"/>
    <property type="match status" value="1"/>
</dbReference>
<protein>
    <submittedName>
        <fullName evidence="4">Acyl-CoA thioester hydrolase</fullName>
        <ecNumber evidence="4">3.1.2.-</ecNumber>
    </submittedName>
</protein>
<dbReference type="InterPro" id="IPR029069">
    <property type="entry name" value="HotDog_dom_sf"/>
</dbReference>